<reference evidence="1" key="1">
    <citation type="submission" date="2022-04" db="EMBL/GenBank/DDBJ databases">
        <title>Jade perch genome.</title>
        <authorList>
            <person name="Chao B."/>
        </authorList>
    </citation>
    <scope>NUCLEOTIDE SEQUENCE</scope>
    <source>
        <strain evidence="1">CB-2022</strain>
    </source>
</reference>
<keyword evidence="2" id="KW-1185">Reference proteome</keyword>
<comment type="caution">
    <text evidence="1">The sequence shown here is derived from an EMBL/GenBank/DDBJ whole genome shotgun (WGS) entry which is preliminary data.</text>
</comment>
<dbReference type="EMBL" id="CM041531">
    <property type="protein sequence ID" value="KAI3377654.1"/>
    <property type="molecule type" value="Genomic_DNA"/>
</dbReference>
<accession>A0ACB8XCD2</accession>
<dbReference type="Proteomes" id="UP000831701">
    <property type="component" value="Chromosome 1"/>
</dbReference>
<organism evidence="1 2">
    <name type="scientific">Scortum barcoo</name>
    <name type="common">barcoo grunter</name>
    <dbReference type="NCBI Taxonomy" id="214431"/>
    <lineage>
        <taxon>Eukaryota</taxon>
        <taxon>Metazoa</taxon>
        <taxon>Chordata</taxon>
        <taxon>Craniata</taxon>
        <taxon>Vertebrata</taxon>
        <taxon>Euteleostomi</taxon>
        <taxon>Actinopterygii</taxon>
        <taxon>Neopterygii</taxon>
        <taxon>Teleostei</taxon>
        <taxon>Neoteleostei</taxon>
        <taxon>Acanthomorphata</taxon>
        <taxon>Eupercaria</taxon>
        <taxon>Centrarchiformes</taxon>
        <taxon>Terapontoidei</taxon>
        <taxon>Terapontidae</taxon>
        <taxon>Scortum</taxon>
    </lineage>
</organism>
<protein>
    <submittedName>
        <fullName evidence="1">Uncharacterized protein</fullName>
    </submittedName>
</protein>
<evidence type="ECO:0000313" key="1">
    <source>
        <dbReference type="EMBL" id="KAI3377654.1"/>
    </source>
</evidence>
<sequence>MGKVYYVSKNVGLGLLVLAASALATIIALSIAYDKERAKNRDKPEDGVTDNSSMPTPPTTSFTPKEPWDYYRLPDSLVPVSYNVTLWPRLQPSADNMYIFTGSSVMLFRCVKETDLIIIHSNKLNLTTFNGHLAKLSALGEATAPAIQKSWLVGKTEYLVLQLRSRLSLGVSYVLYIEFLGNLADDLQGFYRSEYIEDGVKKVVATSQMQATYARKTFPCFDEPAMKAIFNVKMIHGRDTVALSNGRAIDTEDTVIDGVNVRVTTFEATKKMSTYLLAFIVSDFSYIQSTQNDLLVRIWARRKAIDDKQGDYALNVTGPILQFYEQYYNATYPLSKSDQIALPDFDAGAMENWGLVTYRETALLFDPIMSSNGNKERVTTIIAHELAHMWFGNLVTMQWWNDLWLNEGFASYVEYLGADYAEPTWNIKDQIVLYDVHKVFAVDALASSHPLSRREEEVNEPAQISEMFNTISYSKGAAVLRMLSEFLTEPVFAKGLSSYLNTFAFGNTVYTDLWNHLQQAVDSTPDMHIPHTVHDIMNRWTLQMGFPVVTIDTRTGSVTQKHFLLDPDSVVDRPSQFNYIWFVPIKWMKTGVEQQQYWLLQKTDTHGSMRVSGGDWVLANTNMSGYFRVNYDPDNWDRLLSLLNTNHQAVSLINRAQIIDDAFNLARAKIISTTLALRTTKYLSKERDYIPWESALRNLNYYILMFDRTEVYGALQTYLKKQIQPLFEHFQMITANWTKVPTGHTDQYNQINAIGIACSMGVEGCRVLIQSWYRQWMRNPHHNPIHPNLKNTVYCSAIAFGGVEEWDFAWKMFKNTTLASEASRLRAAMACTKAPWLLNRYLEYTLDPTKIRKQDATSTIQYVARNVVGMPLAWNFVRARWDYLFQQYGRGSFSFSNLVNGITNRFSTEFELQELKKFKQDHLNVGFGSATLALEQAMEKTTANIKWVTENKAHVLKWFTEEST</sequence>
<gene>
    <name evidence="1" type="ORF">L3Q82_008816</name>
</gene>
<evidence type="ECO:0000313" key="2">
    <source>
        <dbReference type="Proteomes" id="UP000831701"/>
    </source>
</evidence>
<proteinExistence type="predicted"/>
<name>A0ACB8XCD2_9TELE</name>